<evidence type="ECO:0000313" key="5">
    <source>
        <dbReference type="EMBL" id="TWG13596.1"/>
    </source>
</evidence>
<dbReference type="PROSITE" id="PS50987">
    <property type="entry name" value="HTH_ARSR_2"/>
    <property type="match status" value="1"/>
</dbReference>
<dbReference type="EMBL" id="VIXA01000003">
    <property type="protein sequence ID" value="TWG13596.1"/>
    <property type="molecule type" value="Genomic_DNA"/>
</dbReference>
<dbReference type="Gene3D" id="1.10.10.10">
    <property type="entry name" value="Winged helix-like DNA-binding domain superfamily/Winged helix DNA-binding domain"/>
    <property type="match status" value="1"/>
</dbReference>
<dbReference type="AlphaFoldDB" id="A0A561VPQ1"/>
<dbReference type="PANTHER" id="PTHR33154:SF33">
    <property type="entry name" value="TRANSCRIPTIONAL REPRESSOR SDPR"/>
    <property type="match status" value="1"/>
</dbReference>
<dbReference type="InterPro" id="IPR036390">
    <property type="entry name" value="WH_DNA-bd_sf"/>
</dbReference>
<dbReference type="PRINTS" id="PR00778">
    <property type="entry name" value="HTHARSR"/>
</dbReference>
<reference evidence="5 6" key="1">
    <citation type="submission" date="2019-06" db="EMBL/GenBank/DDBJ databases">
        <title>Sequencing the genomes of 1000 actinobacteria strains.</title>
        <authorList>
            <person name="Klenk H.-P."/>
        </authorList>
    </citation>
    <scope>NUCLEOTIDE SEQUENCE [LARGE SCALE GENOMIC DNA]</scope>
    <source>
        <strain evidence="5 6">DSM 102131</strain>
    </source>
</reference>
<dbReference type="CDD" id="cd00090">
    <property type="entry name" value="HTH_ARSR"/>
    <property type="match status" value="1"/>
</dbReference>
<evidence type="ECO:0000259" key="4">
    <source>
        <dbReference type="PROSITE" id="PS50987"/>
    </source>
</evidence>
<accession>A0A561VPQ1</accession>
<dbReference type="GO" id="GO:0003677">
    <property type="term" value="F:DNA binding"/>
    <property type="evidence" value="ECO:0007669"/>
    <property type="project" value="UniProtKB-KW"/>
</dbReference>
<keyword evidence="2" id="KW-0238">DNA-binding</keyword>
<dbReference type="NCBIfam" id="NF033788">
    <property type="entry name" value="HTH_metalloreg"/>
    <property type="match status" value="1"/>
</dbReference>
<dbReference type="GO" id="GO:0003700">
    <property type="term" value="F:DNA-binding transcription factor activity"/>
    <property type="evidence" value="ECO:0007669"/>
    <property type="project" value="InterPro"/>
</dbReference>
<feature type="domain" description="HTH arsR-type" evidence="4">
    <location>
        <begin position="1"/>
        <end position="107"/>
    </location>
</feature>
<sequence length="107" mass="12349">MRHIMAVSVDAFAVLAEPTRRRILDALRRSERSVGELVDVLGMSQPAVSKHLKVLREAGFVSCRTAAQHRIYRIDVRPFRTVDGWLAPYREMWTAHLDALERHLDKE</sequence>
<dbReference type="InterPro" id="IPR011991">
    <property type="entry name" value="ArsR-like_HTH"/>
</dbReference>
<evidence type="ECO:0000313" key="6">
    <source>
        <dbReference type="Proteomes" id="UP000319927"/>
    </source>
</evidence>
<proteinExistence type="predicted"/>
<gene>
    <name evidence="5" type="ORF">FHX75_13643</name>
</gene>
<dbReference type="Proteomes" id="UP000319927">
    <property type="component" value="Unassembled WGS sequence"/>
</dbReference>
<dbReference type="Pfam" id="PF01022">
    <property type="entry name" value="HTH_5"/>
    <property type="match status" value="1"/>
</dbReference>
<organism evidence="5 6">
    <name type="scientific">Micromonospora palomenae</name>
    <dbReference type="NCBI Taxonomy" id="1461247"/>
    <lineage>
        <taxon>Bacteria</taxon>
        <taxon>Bacillati</taxon>
        <taxon>Actinomycetota</taxon>
        <taxon>Actinomycetes</taxon>
        <taxon>Micromonosporales</taxon>
        <taxon>Micromonosporaceae</taxon>
        <taxon>Micromonospora</taxon>
    </lineage>
</organism>
<dbReference type="SMART" id="SM00418">
    <property type="entry name" value="HTH_ARSR"/>
    <property type="match status" value="1"/>
</dbReference>
<dbReference type="InterPro" id="IPR001845">
    <property type="entry name" value="HTH_ArsR_DNA-bd_dom"/>
</dbReference>
<evidence type="ECO:0000256" key="1">
    <source>
        <dbReference type="ARBA" id="ARBA00023015"/>
    </source>
</evidence>
<name>A0A561VPQ1_9ACTN</name>
<evidence type="ECO:0000256" key="3">
    <source>
        <dbReference type="ARBA" id="ARBA00023163"/>
    </source>
</evidence>
<dbReference type="SUPFAM" id="SSF46785">
    <property type="entry name" value="Winged helix' DNA-binding domain"/>
    <property type="match status" value="1"/>
</dbReference>
<keyword evidence="1" id="KW-0805">Transcription regulation</keyword>
<keyword evidence="6" id="KW-1185">Reference proteome</keyword>
<keyword evidence="3" id="KW-0804">Transcription</keyword>
<dbReference type="OrthoDB" id="9806976at2"/>
<dbReference type="InterPro" id="IPR051081">
    <property type="entry name" value="HTH_MetalResp_TranReg"/>
</dbReference>
<dbReference type="InterPro" id="IPR036388">
    <property type="entry name" value="WH-like_DNA-bd_sf"/>
</dbReference>
<evidence type="ECO:0000256" key="2">
    <source>
        <dbReference type="ARBA" id="ARBA00023125"/>
    </source>
</evidence>
<dbReference type="PANTHER" id="PTHR33154">
    <property type="entry name" value="TRANSCRIPTIONAL REGULATOR, ARSR FAMILY"/>
    <property type="match status" value="1"/>
</dbReference>
<protein>
    <submittedName>
        <fullName evidence="5">ArsR family transcriptional regulator</fullName>
    </submittedName>
</protein>
<comment type="caution">
    <text evidence="5">The sequence shown here is derived from an EMBL/GenBank/DDBJ whole genome shotgun (WGS) entry which is preliminary data.</text>
</comment>